<dbReference type="InterPro" id="IPR027417">
    <property type="entry name" value="P-loop_NTPase"/>
</dbReference>
<gene>
    <name evidence="5" type="ORF">VF724_03995</name>
</gene>
<dbReference type="Pfam" id="PF00005">
    <property type="entry name" value="ABC_tran"/>
    <property type="match status" value="1"/>
</dbReference>
<dbReference type="PANTHER" id="PTHR45772:SF7">
    <property type="entry name" value="AMINO ACID ABC TRANSPORTER ATP-BINDING PROTEIN"/>
    <property type="match status" value="1"/>
</dbReference>
<proteinExistence type="predicted"/>
<dbReference type="GO" id="GO:0005524">
    <property type="term" value="F:ATP binding"/>
    <property type="evidence" value="ECO:0007669"/>
    <property type="project" value="UniProtKB-KW"/>
</dbReference>
<keyword evidence="3 5" id="KW-0067">ATP-binding</keyword>
<dbReference type="Proteomes" id="UP001310386">
    <property type="component" value="Unassembled WGS sequence"/>
</dbReference>
<dbReference type="InterPro" id="IPR051120">
    <property type="entry name" value="ABC_AA/LPS_Transport"/>
</dbReference>
<keyword evidence="1" id="KW-0813">Transport</keyword>
<dbReference type="SMART" id="SM00382">
    <property type="entry name" value="AAA"/>
    <property type="match status" value="1"/>
</dbReference>
<comment type="caution">
    <text evidence="5">The sequence shown here is derived from an EMBL/GenBank/DDBJ whole genome shotgun (WGS) entry which is preliminary data.</text>
</comment>
<protein>
    <submittedName>
        <fullName evidence="5">ABC transporter ATP-binding protein</fullName>
    </submittedName>
</protein>
<feature type="domain" description="ABC transporter" evidence="4">
    <location>
        <begin position="8"/>
        <end position="242"/>
    </location>
</feature>
<organism evidence="5 6">
    <name type="scientific">Ferviditalea candida</name>
    <dbReference type="NCBI Taxonomy" id="3108399"/>
    <lineage>
        <taxon>Bacteria</taxon>
        <taxon>Bacillati</taxon>
        <taxon>Bacillota</taxon>
        <taxon>Bacilli</taxon>
        <taxon>Bacillales</taxon>
        <taxon>Paenibacillaceae</taxon>
        <taxon>Ferviditalea</taxon>
    </lineage>
</organism>
<keyword evidence="2" id="KW-0547">Nucleotide-binding</keyword>
<dbReference type="Pfam" id="PF12399">
    <property type="entry name" value="BCA_ABC_TP_C"/>
    <property type="match status" value="1"/>
</dbReference>
<dbReference type="InterPro" id="IPR003439">
    <property type="entry name" value="ABC_transporter-like_ATP-bd"/>
</dbReference>
<dbReference type="PANTHER" id="PTHR45772">
    <property type="entry name" value="CONSERVED COMPONENT OF ABC TRANSPORTER FOR NATURAL AMINO ACIDS-RELATED"/>
    <property type="match status" value="1"/>
</dbReference>
<keyword evidence="6" id="KW-1185">Reference proteome</keyword>
<evidence type="ECO:0000313" key="5">
    <source>
        <dbReference type="EMBL" id="MEB3100817.1"/>
    </source>
</evidence>
<sequence length="250" mass="28034">MKTKKVLLQAKQVHRYFGSLAAVNDLSFELYEGEILGVAGPNGSGKTTLMNVITQVIPPSKGEIWFNDQPIHNLKAYEICHLGISRTFQHTTVFDSLSIVDNMIIGAVFGKNRKSDQPSREAVREILQFVGLDADEHLLAGQLKANDKKKLMIAIAIATKPKLLILDEPCAGLTTIESKEIIQLIKQINQRNITVMLIEHNMQVLMNISDRVMIIDHGTKLSEGTPEQIWNDERVIETYLGRKKKKGVHL</sequence>
<dbReference type="CDD" id="cd03219">
    <property type="entry name" value="ABC_Mj1267_LivG_branched"/>
    <property type="match status" value="1"/>
</dbReference>
<dbReference type="SUPFAM" id="SSF52540">
    <property type="entry name" value="P-loop containing nucleoside triphosphate hydrolases"/>
    <property type="match status" value="1"/>
</dbReference>
<name>A0ABU5ZG38_9BACL</name>
<evidence type="ECO:0000256" key="1">
    <source>
        <dbReference type="ARBA" id="ARBA00022448"/>
    </source>
</evidence>
<dbReference type="Gene3D" id="3.40.50.300">
    <property type="entry name" value="P-loop containing nucleotide triphosphate hydrolases"/>
    <property type="match status" value="1"/>
</dbReference>
<evidence type="ECO:0000259" key="4">
    <source>
        <dbReference type="PROSITE" id="PS50893"/>
    </source>
</evidence>
<dbReference type="InterPro" id="IPR032823">
    <property type="entry name" value="BCA_ABC_TP_C"/>
</dbReference>
<evidence type="ECO:0000256" key="2">
    <source>
        <dbReference type="ARBA" id="ARBA00022741"/>
    </source>
</evidence>
<dbReference type="InterPro" id="IPR003593">
    <property type="entry name" value="AAA+_ATPase"/>
</dbReference>
<evidence type="ECO:0000256" key="3">
    <source>
        <dbReference type="ARBA" id="ARBA00022840"/>
    </source>
</evidence>
<accession>A0ABU5ZG38</accession>
<dbReference type="PROSITE" id="PS50893">
    <property type="entry name" value="ABC_TRANSPORTER_2"/>
    <property type="match status" value="1"/>
</dbReference>
<dbReference type="RefSeq" id="WP_371752934.1">
    <property type="nucleotide sequence ID" value="NZ_JAYJLD010000004.1"/>
</dbReference>
<dbReference type="EMBL" id="JAYJLD010000004">
    <property type="protein sequence ID" value="MEB3100817.1"/>
    <property type="molecule type" value="Genomic_DNA"/>
</dbReference>
<reference evidence="5" key="1">
    <citation type="submission" date="2023-12" db="EMBL/GenBank/DDBJ databases">
        <title>Fervidustalea candida gen. nov., sp. nov., a novel member of the family Paenibacillaceae isolated from a geothermal area.</title>
        <authorList>
            <person name="Li W.-J."/>
            <person name="Jiao J.-Y."/>
            <person name="Chen Y."/>
        </authorList>
    </citation>
    <scope>NUCLEOTIDE SEQUENCE</scope>
    <source>
        <strain evidence="5">SYSU GA230002</strain>
    </source>
</reference>
<evidence type="ECO:0000313" key="6">
    <source>
        <dbReference type="Proteomes" id="UP001310386"/>
    </source>
</evidence>